<dbReference type="EMBL" id="JAWIIV010000045">
    <property type="protein sequence ID" value="MEC4723176.1"/>
    <property type="molecule type" value="Genomic_DNA"/>
</dbReference>
<evidence type="ECO:0000256" key="3">
    <source>
        <dbReference type="ARBA" id="ARBA00022475"/>
    </source>
</evidence>
<feature type="domain" description="Tripartite ATP-independent periplasmic transporters DctQ component" evidence="10">
    <location>
        <begin position="81"/>
        <end position="211"/>
    </location>
</feature>
<name>A0ABU6JHQ0_9BURK</name>
<evidence type="ECO:0000256" key="2">
    <source>
        <dbReference type="ARBA" id="ARBA00022448"/>
    </source>
</evidence>
<comment type="subunit">
    <text evidence="9">The complex comprises the extracytoplasmic solute receptor protein and the two transmembrane proteins.</text>
</comment>
<sequence length="238" mass="26934">MRRIECPPNARRWTGECLSVSRGKRYPFFSLNGLCPDEKSAGTRRFVFGDNMSVLLTLARIIDRINEAIGRFISWALLLAVLICSGNAIMRYAFDTSSNAWLEIQWYLFSAVFLLAAPYTLRRNEHVRIDVIAGKFSRRTQIGIDIFGILAFLMPMALIMLNFALPYAWLSFQNQEMSSNAGGLIVWPAKMLIPFGFALLALQGVSELIKRIGYFRGRVPESEFEKHVAEPVAERAGE</sequence>
<protein>
    <recommendedName>
        <fullName evidence="9">TRAP transporter small permease protein</fullName>
    </recommendedName>
</protein>
<feature type="transmembrane region" description="Helical" evidence="9">
    <location>
        <begin position="72"/>
        <end position="92"/>
    </location>
</feature>
<accession>A0ABU6JHQ0</accession>
<reference evidence="11 12" key="1">
    <citation type="submission" date="2023-10" db="EMBL/GenBank/DDBJ databases">
        <title>Noviherbaspirillum sp. CPCC 100848 genome assembly.</title>
        <authorList>
            <person name="Li X.Y."/>
            <person name="Fang X.M."/>
        </authorList>
    </citation>
    <scope>NUCLEOTIDE SEQUENCE [LARGE SCALE GENOMIC DNA]</scope>
    <source>
        <strain evidence="11 12">CPCC 100848</strain>
    </source>
</reference>
<keyword evidence="6 9" id="KW-1133">Transmembrane helix</keyword>
<gene>
    <name evidence="11" type="ORF">RY831_28870</name>
</gene>
<comment type="function">
    <text evidence="9">Part of the tripartite ATP-independent periplasmic (TRAP) transport system.</text>
</comment>
<evidence type="ECO:0000256" key="9">
    <source>
        <dbReference type="RuleBase" id="RU369079"/>
    </source>
</evidence>
<comment type="subcellular location">
    <subcellularLocation>
        <location evidence="1 9">Cell inner membrane</location>
        <topology evidence="1 9">Multi-pass membrane protein</topology>
    </subcellularLocation>
</comment>
<keyword evidence="4 9" id="KW-0997">Cell inner membrane</keyword>
<evidence type="ECO:0000256" key="6">
    <source>
        <dbReference type="ARBA" id="ARBA00022989"/>
    </source>
</evidence>
<comment type="caution">
    <text evidence="11">The sequence shown here is derived from an EMBL/GenBank/DDBJ whole genome shotgun (WGS) entry which is preliminary data.</text>
</comment>
<keyword evidence="3" id="KW-1003">Cell membrane</keyword>
<evidence type="ECO:0000313" key="12">
    <source>
        <dbReference type="Proteomes" id="UP001352263"/>
    </source>
</evidence>
<dbReference type="Proteomes" id="UP001352263">
    <property type="component" value="Unassembled WGS sequence"/>
</dbReference>
<evidence type="ECO:0000256" key="5">
    <source>
        <dbReference type="ARBA" id="ARBA00022692"/>
    </source>
</evidence>
<comment type="similarity">
    <text evidence="8 9">Belongs to the TRAP transporter small permease family.</text>
</comment>
<feature type="transmembrane region" description="Helical" evidence="9">
    <location>
        <begin position="185"/>
        <end position="202"/>
    </location>
</feature>
<dbReference type="PANTHER" id="PTHR35011:SF4">
    <property type="entry name" value="SLL1102 PROTEIN"/>
    <property type="match status" value="1"/>
</dbReference>
<keyword evidence="12" id="KW-1185">Reference proteome</keyword>
<organism evidence="11 12">
    <name type="scientific">Noviherbaspirillum album</name>
    <dbReference type="NCBI Taxonomy" id="3080276"/>
    <lineage>
        <taxon>Bacteria</taxon>
        <taxon>Pseudomonadati</taxon>
        <taxon>Pseudomonadota</taxon>
        <taxon>Betaproteobacteria</taxon>
        <taxon>Burkholderiales</taxon>
        <taxon>Oxalobacteraceae</taxon>
        <taxon>Noviherbaspirillum</taxon>
    </lineage>
</organism>
<feature type="transmembrane region" description="Helical" evidence="9">
    <location>
        <begin position="142"/>
        <end position="165"/>
    </location>
</feature>
<dbReference type="InterPro" id="IPR055348">
    <property type="entry name" value="DctQ"/>
</dbReference>
<evidence type="ECO:0000256" key="7">
    <source>
        <dbReference type="ARBA" id="ARBA00023136"/>
    </source>
</evidence>
<evidence type="ECO:0000256" key="4">
    <source>
        <dbReference type="ARBA" id="ARBA00022519"/>
    </source>
</evidence>
<keyword evidence="5 9" id="KW-0812">Transmembrane</keyword>
<keyword evidence="7 9" id="KW-0472">Membrane</keyword>
<dbReference type="InterPro" id="IPR007387">
    <property type="entry name" value="TRAP_DctQ"/>
</dbReference>
<feature type="transmembrane region" description="Helical" evidence="9">
    <location>
        <begin position="104"/>
        <end position="121"/>
    </location>
</feature>
<evidence type="ECO:0000313" key="11">
    <source>
        <dbReference type="EMBL" id="MEC4723176.1"/>
    </source>
</evidence>
<dbReference type="PANTHER" id="PTHR35011">
    <property type="entry name" value="2,3-DIKETO-L-GULONATE TRAP TRANSPORTER SMALL PERMEASE PROTEIN YIAM"/>
    <property type="match status" value="1"/>
</dbReference>
<evidence type="ECO:0000256" key="1">
    <source>
        <dbReference type="ARBA" id="ARBA00004429"/>
    </source>
</evidence>
<keyword evidence="2 9" id="KW-0813">Transport</keyword>
<evidence type="ECO:0000259" key="10">
    <source>
        <dbReference type="Pfam" id="PF04290"/>
    </source>
</evidence>
<evidence type="ECO:0000256" key="8">
    <source>
        <dbReference type="ARBA" id="ARBA00038436"/>
    </source>
</evidence>
<proteinExistence type="inferred from homology"/>
<dbReference type="Pfam" id="PF04290">
    <property type="entry name" value="DctQ"/>
    <property type="match status" value="1"/>
</dbReference>